<dbReference type="AlphaFoldDB" id="A0A5R9LDY6"/>
<gene>
    <name evidence="1" type="ORF">FE839_18820</name>
</gene>
<dbReference type="NCBIfam" id="NF041531">
    <property type="entry name" value="HrpV"/>
    <property type="match status" value="1"/>
</dbReference>
<dbReference type="Proteomes" id="UP000307430">
    <property type="component" value="Unassembled WGS sequence"/>
</dbReference>
<evidence type="ECO:0000313" key="1">
    <source>
        <dbReference type="EMBL" id="TLV11630.1"/>
    </source>
</evidence>
<name>A0A5R9LDY6_9ENTR</name>
<dbReference type="EMBL" id="VCHQ01000026">
    <property type="protein sequence ID" value="TLV11630.1"/>
    <property type="molecule type" value="Genomic_DNA"/>
</dbReference>
<reference evidence="1 2" key="1">
    <citation type="submission" date="2019-05" db="EMBL/GenBank/DDBJ databases">
        <title>Genome sequence of Klebsiella sp strain TOUT106.</title>
        <authorList>
            <person name="Rahi P."/>
            <person name="Chaudhari D."/>
        </authorList>
    </citation>
    <scope>NUCLEOTIDE SEQUENCE [LARGE SCALE GENOMIC DNA]</scope>
    <source>
        <strain evidence="1 2">TOUT106</strain>
    </source>
</reference>
<sequence length="117" mass="13404">MNKSCPQVTSLEALLHLLQARQRCRWSVQPGVELLALSGERGRELMINLQPDSLPTGFYRHILRKRAQQLDRYDGCYLFLDGARRLSIWCQLPDEHEDDAQQIARLLSLAGITYPGL</sequence>
<comment type="caution">
    <text evidence="1">The sequence shown here is derived from an EMBL/GenBank/DDBJ whole genome shotgun (WGS) entry which is preliminary data.</text>
</comment>
<dbReference type="InterPro" id="IPR048206">
    <property type="entry name" value="HrpV-like"/>
</dbReference>
<accession>A0A5R9LDY6</accession>
<proteinExistence type="predicted"/>
<evidence type="ECO:0000313" key="2">
    <source>
        <dbReference type="Proteomes" id="UP000307430"/>
    </source>
</evidence>
<organism evidence="1 2">
    <name type="scientific">Klebsiella indica</name>
    <dbReference type="NCBI Taxonomy" id="2582917"/>
    <lineage>
        <taxon>Bacteria</taxon>
        <taxon>Pseudomonadati</taxon>
        <taxon>Pseudomonadota</taxon>
        <taxon>Gammaproteobacteria</taxon>
        <taxon>Enterobacterales</taxon>
        <taxon>Enterobacteriaceae</taxon>
        <taxon>Klebsiella/Raoultella group</taxon>
        <taxon>Klebsiella</taxon>
    </lineage>
</organism>
<dbReference type="RefSeq" id="WP_138362297.1">
    <property type="nucleotide sequence ID" value="NZ_JBCIVH010000027.1"/>
</dbReference>
<keyword evidence="2" id="KW-1185">Reference proteome</keyword>
<protein>
    <submittedName>
        <fullName evidence="1">Type III secretion system protein</fullName>
    </submittedName>
</protein>